<dbReference type="EC" id="2.3.1.-" evidence="4"/>
<gene>
    <name evidence="4" type="ORF">WAK64_02620</name>
</gene>
<dbReference type="PROSITE" id="PS51186">
    <property type="entry name" value="GNAT"/>
    <property type="match status" value="1"/>
</dbReference>
<proteinExistence type="predicted"/>
<dbReference type="SUPFAM" id="SSF55729">
    <property type="entry name" value="Acyl-CoA N-acyltransferases (Nat)"/>
    <property type="match status" value="1"/>
</dbReference>
<dbReference type="InterPro" id="IPR016181">
    <property type="entry name" value="Acyl_CoA_acyltransferase"/>
</dbReference>
<dbReference type="InterPro" id="IPR050680">
    <property type="entry name" value="YpeA/RimI_acetyltransf"/>
</dbReference>
<evidence type="ECO:0000313" key="5">
    <source>
        <dbReference type="Proteomes" id="UP001312865"/>
    </source>
</evidence>
<dbReference type="CDD" id="cd04301">
    <property type="entry name" value="NAT_SF"/>
    <property type="match status" value="1"/>
</dbReference>
<keyword evidence="1 4" id="KW-0808">Transferase</keyword>
<evidence type="ECO:0000259" key="3">
    <source>
        <dbReference type="PROSITE" id="PS51186"/>
    </source>
</evidence>
<keyword evidence="5" id="KW-1185">Reference proteome</keyword>
<sequence length="151" mass="17740">MNLRDALREDAERISSIAIRSKAHWEYSKEFIQACRQDLTIDENYIQNHNVFVLEEKEEIVGFFTFIRGEMDRLDFLYIDPKYIGKGFGRITWEHVIQKAQEMGVKSFTIDSDPNAKAFYEKMGAKQIGEIPSTVFKDRFLPLMKFTVEDN</sequence>
<reference evidence="4 5" key="1">
    <citation type="journal article" date="2018" name="J. Microbiol.">
        <title>Bacillus spongiae sp. nov., isolated from sponge of Jeju Island.</title>
        <authorList>
            <person name="Lee G.E."/>
            <person name="Im W.T."/>
            <person name="Park J.S."/>
        </authorList>
    </citation>
    <scope>NUCLEOTIDE SEQUENCE [LARGE SCALE GENOMIC DNA]</scope>
    <source>
        <strain evidence="4 5">135PIL107-10</strain>
    </source>
</reference>
<comment type="caution">
    <text evidence="4">The sequence shown here is derived from an EMBL/GenBank/DDBJ whole genome shotgun (WGS) entry which is preliminary data.</text>
</comment>
<protein>
    <submittedName>
        <fullName evidence="4">GNAT family N-acetyltransferase</fullName>
        <ecNumber evidence="4">2.3.1.-</ecNumber>
    </submittedName>
</protein>
<accession>A0ABU8H9G6</accession>
<organism evidence="4 5">
    <name type="scientific">Bacillus spongiae</name>
    <dbReference type="NCBI Taxonomy" id="2683610"/>
    <lineage>
        <taxon>Bacteria</taxon>
        <taxon>Bacillati</taxon>
        <taxon>Bacillota</taxon>
        <taxon>Bacilli</taxon>
        <taxon>Bacillales</taxon>
        <taxon>Bacillaceae</taxon>
        <taxon>Bacillus</taxon>
    </lineage>
</organism>
<dbReference type="InterPro" id="IPR000182">
    <property type="entry name" value="GNAT_dom"/>
</dbReference>
<dbReference type="Proteomes" id="UP001312865">
    <property type="component" value="Unassembled WGS sequence"/>
</dbReference>
<dbReference type="RefSeq" id="WP_336585690.1">
    <property type="nucleotide sequence ID" value="NZ_JBBAXC010000002.1"/>
</dbReference>
<dbReference type="Pfam" id="PF13673">
    <property type="entry name" value="Acetyltransf_10"/>
    <property type="match status" value="1"/>
</dbReference>
<dbReference type="Gene3D" id="3.40.630.30">
    <property type="match status" value="1"/>
</dbReference>
<keyword evidence="2 4" id="KW-0012">Acyltransferase</keyword>
<dbReference type="PANTHER" id="PTHR43420">
    <property type="entry name" value="ACETYLTRANSFERASE"/>
    <property type="match status" value="1"/>
</dbReference>
<dbReference type="GO" id="GO:0016746">
    <property type="term" value="F:acyltransferase activity"/>
    <property type="evidence" value="ECO:0007669"/>
    <property type="project" value="UniProtKB-KW"/>
</dbReference>
<name>A0ABU8H9G6_9BACI</name>
<evidence type="ECO:0000256" key="2">
    <source>
        <dbReference type="ARBA" id="ARBA00023315"/>
    </source>
</evidence>
<feature type="domain" description="N-acetyltransferase" evidence="3">
    <location>
        <begin position="1"/>
        <end position="149"/>
    </location>
</feature>
<evidence type="ECO:0000256" key="1">
    <source>
        <dbReference type="ARBA" id="ARBA00022679"/>
    </source>
</evidence>
<evidence type="ECO:0000313" key="4">
    <source>
        <dbReference type="EMBL" id="MEI5905961.1"/>
    </source>
</evidence>
<dbReference type="PANTHER" id="PTHR43420:SF44">
    <property type="entry name" value="ACETYLTRANSFERASE YPEA"/>
    <property type="match status" value="1"/>
</dbReference>
<dbReference type="EMBL" id="JBBAXC010000002">
    <property type="protein sequence ID" value="MEI5905961.1"/>
    <property type="molecule type" value="Genomic_DNA"/>
</dbReference>